<dbReference type="EMBL" id="QGNW01002585">
    <property type="protein sequence ID" value="RVW16790.1"/>
    <property type="molecule type" value="Genomic_DNA"/>
</dbReference>
<gene>
    <name evidence="2" type="ORF">CK203_076368</name>
</gene>
<proteinExistence type="predicted"/>
<name>A0A438C0N0_VITVI</name>
<dbReference type="AlphaFoldDB" id="A0A438C0N0"/>
<organism evidence="2 3">
    <name type="scientific">Vitis vinifera</name>
    <name type="common">Grape</name>
    <dbReference type="NCBI Taxonomy" id="29760"/>
    <lineage>
        <taxon>Eukaryota</taxon>
        <taxon>Viridiplantae</taxon>
        <taxon>Streptophyta</taxon>
        <taxon>Embryophyta</taxon>
        <taxon>Tracheophyta</taxon>
        <taxon>Spermatophyta</taxon>
        <taxon>Magnoliopsida</taxon>
        <taxon>eudicotyledons</taxon>
        <taxon>Gunneridae</taxon>
        <taxon>Pentapetalae</taxon>
        <taxon>rosids</taxon>
        <taxon>Vitales</taxon>
        <taxon>Vitaceae</taxon>
        <taxon>Viteae</taxon>
        <taxon>Vitis</taxon>
    </lineage>
</organism>
<evidence type="ECO:0000313" key="2">
    <source>
        <dbReference type="EMBL" id="RVW16790.1"/>
    </source>
</evidence>
<dbReference type="Proteomes" id="UP000288805">
    <property type="component" value="Unassembled WGS sequence"/>
</dbReference>
<evidence type="ECO:0000256" key="1">
    <source>
        <dbReference type="SAM" id="Coils"/>
    </source>
</evidence>
<feature type="coiled-coil region" evidence="1">
    <location>
        <begin position="213"/>
        <end position="254"/>
    </location>
</feature>
<keyword evidence="1" id="KW-0175">Coiled coil</keyword>
<accession>A0A438C0N0</accession>
<comment type="caution">
    <text evidence="2">The sequence shown here is derived from an EMBL/GenBank/DDBJ whole genome shotgun (WGS) entry which is preliminary data.</text>
</comment>
<reference evidence="2 3" key="1">
    <citation type="journal article" date="2018" name="PLoS Genet.">
        <title>Population sequencing reveals clonal diversity and ancestral inbreeding in the grapevine cultivar Chardonnay.</title>
        <authorList>
            <person name="Roach M.J."/>
            <person name="Johnson D.L."/>
            <person name="Bohlmann J."/>
            <person name="van Vuuren H.J."/>
            <person name="Jones S.J."/>
            <person name="Pretorius I.S."/>
            <person name="Schmidt S.A."/>
            <person name="Borneman A.R."/>
        </authorList>
    </citation>
    <scope>NUCLEOTIDE SEQUENCE [LARGE SCALE GENOMIC DNA]</scope>
    <source>
        <strain evidence="3">cv. Chardonnay</strain>
        <tissue evidence="2">Leaf</tissue>
    </source>
</reference>
<sequence>MTSNLRASFKKRQHKCLSESFPTSFPPAKRTCPEVPLEMPVPDAHLVSMPPSNVVRSDQTLIVSFSAEKDACPVQEMTSIGQTPGDDLTDKNAPVSSPAISWDEIAALLKQVSCFTTPEPLSTDMDAFFPLTCRFFVDMLGNPPITVAPCLPHDTLEYFLLCIQPMQQYAAVETIEVAVVAICNLMRQRALLFKQLEVAKTMRAFFTQRLDNNKELRTQHERAECDLATAQKAITNERKLLKETEEEMEMAKAEVCWMRDERETEEAKCKDAE</sequence>
<evidence type="ECO:0000313" key="3">
    <source>
        <dbReference type="Proteomes" id="UP000288805"/>
    </source>
</evidence>
<protein>
    <submittedName>
        <fullName evidence="2">Uncharacterized protein</fullName>
    </submittedName>
</protein>